<dbReference type="EC" id="6.3.2.17" evidence="7"/>
<evidence type="ECO:0000256" key="3">
    <source>
        <dbReference type="ARBA" id="ARBA00004799"/>
    </source>
</evidence>
<comment type="catalytic activity">
    <reaction evidence="18">
        <text>(6S)-5,6,7,8-tetrahydrofolyl-(gamma-L-Glu)(n) + L-glutamate + ATP = (6S)-5,6,7,8-tetrahydrofolyl-(gamma-L-Glu)(n+1) + ADP + phosphate + H(+)</text>
        <dbReference type="Rhea" id="RHEA:10580"/>
        <dbReference type="Rhea" id="RHEA-COMP:14738"/>
        <dbReference type="Rhea" id="RHEA-COMP:14740"/>
        <dbReference type="ChEBI" id="CHEBI:15378"/>
        <dbReference type="ChEBI" id="CHEBI:29985"/>
        <dbReference type="ChEBI" id="CHEBI:30616"/>
        <dbReference type="ChEBI" id="CHEBI:43474"/>
        <dbReference type="ChEBI" id="CHEBI:141005"/>
        <dbReference type="ChEBI" id="CHEBI:456216"/>
        <dbReference type="EC" id="6.3.2.17"/>
    </reaction>
</comment>
<evidence type="ECO:0000256" key="11">
    <source>
        <dbReference type="ARBA" id="ARBA00022741"/>
    </source>
</evidence>
<evidence type="ECO:0000256" key="17">
    <source>
        <dbReference type="ARBA" id="ARBA00032510"/>
    </source>
</evidence>
<feature type="domain" description="Mur ligase C-terminal" evidence="23">
    <location>
        <begin position="297"/>
        <end position="415"/>
    </location>
</feature>
<comment type="catalytic activity">
    <reaction evidence="20">
        <text>(6R)-5,10-methylenetetrahydrofolyl-(gamma-L-Glu)(n) + L-glutamate + ATP = (6R)-5,10-methylenetetrahydrofolyl-(gamma-L-Glu)(n+1) + ADP + phosphate + H(+)</text>
        <dbReference type="Rhea" id="RHEA:51912"/>
        <dbReference type="Rhea" id="RHEA-COMP:13257"/>
        <dbReference type="Rhea" id="RHEA-COMP:13258"/>
        <dbReference type="ChEBI" id="CHEBI:15378"/>
        <dbReference type="ChEBI" id="CHEBI:29985"/>
        <dbReference type="ChEBI" id="CHEBI:30616"/>
        <dbReference type="ChEBI" id="CHEBI:43474"/>
        <dbReference type="ChEBI" id="CHEBI:136572"/>
        <dbReference type="ChEBI" id="CHEBI:456216"/>
        <dbReference type="EC" id="6.3.2.17"/>
    </reaction>
</comment>
<evidence type="ECO:0000256" key="21">
    <source>
        <dbReference type="ARBA" id="ARBA00049161"/>
    </source>
</evidence>
<evidence type="ECO:0000313" key="25">
    <source>
        <dbReference type="EMBL" id="PEN13110.1"/>
    </source>
</evidence>
<evidence type="ECO:0000256" key="4">
    <source>
        <dbReference type="ARBA" id="ARBA00005150"/>
    </source>
</evidence>
<dbReference type="RefSeq" id="WP_098075702.1">
    <property type="nucleotide sequence ID" value="NZ_PDEQ01000005.1"/>
</dbReference>
<evidence type="ECO:0000256" key="15">
    <source>
        <dbReference type="ARBA" id="ARBA00030048"/>
    </source>
</evidence>
<evidence type="ECO:0000259" key="23">
    <source>
        <dbReference type="Pfam" id="PF02875"/>
    </source>
</evidence>
<comment type="pathway">
    <text evidence="4">Cofactor biosynthesis; tetrahydrofolylpolyglutamate biosynthesis.</text>
</comment>
<keyword evidence="11 22" id="KW-0547">Nucleotide-binding</keyword>
<dbReference type="GO" id="GO:0005737">
    <property type="term" value="C:cytoplasm"/>
    <property type="evidence" value="ECO:0007669"/>
    <property type="project" value="TreeGrafter"/>
</dbReference>
<comment type="cofactor">
    <cofactor evidence="1">
        <name>Mg(2+)</name>
        <dbReference type="ChEBI" id="CHEBI:18420"/>
    </cofactor>
</comment>
<dbReference type="Gene3D" id="3.40.1190.10">
    <property type="entry name" value="Mur-like, catalytic domain"/>
    <property type="match status" value="1"/>
</dbReference>
<comment type="caution">
    <text evidence="25">The sequence shown here is derived from an EMBL/GenBank/DDBJ whole genome shotgun (WGS) entry which is preliminary data.</text>
</comment>
<evidence type="ECO:0000256" key="19">
    <source>
        <dbReference type="ARBA" id="ARBA00047808"/>
    </source>
</evidence>
<evidence type="ECO:0000256" key="22">
    <source>
        <dbReference type="PIRNR" id="PIRNR001563"/>
    </source>
</evidence>
<evidence type="ECO:0000259" key="24">
    <source>
        <dbReference type="Pfam" id="PF08245"/>
    </source>
</evidence>
<evidence type="ECO:0000256" key="8">
    <source>
        <dbReference type="ARBA" id="ARBA00019357"/>
    </source>
</evidence>
<dbReference type="Pfam" id="PF02875">
    <property type="entry name" value="Mur_ligase_C"/>
    <property type="match status" value="1"/>
</dbReference>
<dbReference type="OrthoDB" id="9809356at2"/>
<sequence>MSSGIDRLHALPRFSGEADASFKPGLERMHALLDAMGNPEEAFPSIHVAGTNGKGSTASMIAAIASTSDRRVGLHTSPELTHVTELMRVNGRPAAETWLDEAVHRHSHVIDHVQPSFFEATVAFSFLYFAEQAVDLAVVEVGLGGRLDATNVLDSTASVITSIDLEHTNLLGDTLSAIAREKAGIIKPGRPCVTGVTQDEALITIRAVAAELGAAVHVLDEEGTIRIHHGGVQESPMIDLRTPDRLYERLTPSLPGAHQFRNAWLAVRALEVAGMDISPKAVREGLAHLADRSGLRGRMEVLSRRPLVIADVAHNPSSLAATLTAIGPSVDGQLYVGLALARDKDAGAIAQLLTDRDATIIPLQIDASRLRSADALTDVLRHAGARIVAPQTVEGARRQFERDAHHDDALLLTGSHHVVREAIEAEGAIAPS</sequence>
<name>A0A2A8CWW8_9BACT</name>
<dbReference type="PANTHER" id="PTHR11136:SF0">
    <property type="entry name" value="DIHYDROFOLATE SYNTHETASE-RELATED"/>
    <property type="match status" value="1"/>
</dbReference>
<proteinExistence type="inferred from homology"/>
<comment type="function">
    <text evidence="2">Functions in two distinct reactions of the de novo folate biosynthetic pathway. Catalyzes the addition of a glutamate residue to dihydropteroate (7,8-dihydropteroate or H2Pte) to form dihydrofolate (7,8-dihydrofolate monoglutamate or H2Pte-Glu). Also catalyzes successive additions of L-glutamate to tetrahydrofolate or 10-formyltetrahydrofolate or 5,10-methylenetetrahydrofolate, leading to folylpolyglutamate derivatives.</text>
</comment>
<dbReference type="NCBIfam" id="TIGR01499">
    <property type="entry name" value="folC"/>
    <property type="match status" value="1"/>
</dbReference>
<dbReference type="AlphaFoldDB" id="A0A2A8CWW8"/>
<evidence type="ECO:0000256" key="2">
    <source>
        <dbReference type="ARBA" id="ARBA00002714"/>
    </source>
</evidence>
<evidence type="ECO:0000256" key="7">
    <source>
        <dbReference type="ARBA" id="ARBA00013025"/>
    </source>
</evidence>
<accession>A0A2A8CWW8</accession>
<dbReference type="Gene3D" id="3.90.190.20">
    <property type="entry name" value="Mur ligase, C-terminal domain"/>
    <property type="match status" value="1"/>
</dbReference>
<dbReference type="FunFam" id="3.40.1190.10:FF:000011">
    <property type="entry name" value="Folylpolyglutamate synthase/dihydrofolate synthase"/>
    <property type="match status" value="1"/>
</dbReference>
<dbReference type="GO" id="GO:0005524">
    <property type="term" value="F:ATP binding"/>
    <property type="evidence" value="ECO:0007669"/>
    <property type="project" value="UniProtKB-KW"/>
</dbReference>
<evidence type="ECO:0000256" key="14">
    <source>
        <dbReference type="ARBA" id="ARBA00022909"/>
    </source>
</evidence>
<dbReference type="InterPro" id="IPR036565">
    <property type="entry name" value="Mur-like_cat_sf"/>
</dbReference>
<keyword evidence="12 22" id="KW-0067">ATP-binding</keyword>
<feature type="domain" description="Mur ligase central" evidence="24">
    <location>
        <begin position="48"/>
        <end position="268"/>
    </location>
</feature>
<comment type="pathway">
    <text evidence="3">Cofactor biosynthesis; tetrahydrofolate biosynthesis; 7,8-dihydrofolate from 2-amino-4-hydroxy-6-hydroxymethyl-7,8-dihydropteridine diphosphate and 4-aminobenzoate: step 2/2.</text>
</comment>
<evidence type="ECO:0000256" key="5">
    <source>
        <dbReference type="ARBA" id="ARBA00008276"/>
    </source>
</evidence>
<dbReference type="Proteomes" id="UP000220102">
    <property type="component" value="Unassembled WGS sequence"/>
</dbReference>
<evidence type="ECO:0000256" key="9">
    <source>
        <dbReference type="ARBA" id="ARBA00022598"/>
    </source>
</evidence>
<evidence type="ECO:0000256" key="10">
    <source>
        <dbReference type="ARBA" id="ARBA00022723"/>
    </source>
</evidence>
<dbReference type="InterPro" id="IPR001645">
    <property type="entry name" value="Folylpolyglutamate_synth"/>
</dbReference>
<dbReference type="PROSITE" id="PS01012">
    <property type="entry name" value="FOLYLPOLYGLU_SYNT_2"/>
    <property type="match status" value="1"/>
</dbReference>
<evidence type="ECO:0000256" key="1">
    <source>
        <dbReference type="ARBA" id="ARBA00001946"/>
    </source>
</evidence>
<dbReference type="InterPro" id="IPR004101">
    <property type="entry name" value="Mur_ligase_C"/>
</dbReference>
<evidence type="ECO:0000256" key="6">
    <source>
        <dbReference type="ARBA" id="ARBA00013023"/>
    </source>
</evidence>
<dbReference type="PIRSF" id="PIRSF001563">
    <property type="entry name" value="Folylpolyglu_synth"/>
    <property type="match status" value="1"/>
</dbReference>
<comment type="similarity">
    <text evidence="5 22">Belongs to the folylpolyglutamate synthase family.</text>
</comment>
<evidence type="ECO:0000256" key="20">
    <source>
        <dbReference type="ARBA" id="ARBA00049035"/>
    </source>
</evidence>
<dbReference type="GO" id="GO:0008841">
    <property type="term" value="F:dihydrofolate synthase activity"/>
    <property type="evidence" value="ECO:0007669"/>
    <property type="project" value="UniProtKB-EC"/>
</dbReference>
<comment type="catalytic activity">
    <reaction evidence="19">
        <text>10-formyltetrahydrofolyl-(gamma-L-Glu)(n) + L-glutamate + ATP = 10-formyltetrahydrofolyl-(gamma-L-Glu)(n+1) + ADP + phosphate + H(+)</text>
        <dbReference type="Rhea" id="RHEA:51904"/>
        <dbReference type="Rhea" id="RHEA-COMP:13088"/>
        <dbReference type="Rhea" id="RHEA-COMP:14300"/>
        <dbReference type="ChEBI" id="CHEBI:15378"/>
        <dbReference type="ChEBI" id="CHEBI:29985"/>
        <dbReference type="ChEBI" id="CHEBI:30616"/>
        <dbReference type="ChEBI" id="CHEBI:43474"/>
        <dbReference type="ChEBI" id="CHEBI:134413"/>
        <dbReference type="ChEBI" id="CHEBI:456216"/>
        <dbReference type="EC" id="6.3.2.17"/>
    </reaction>
</comment>
<dbReference type="InterPro" id="IPR018109">
    <property type="entry name" value="Folylpolyglutamate_synth_CS"/>
</dbReference>
<keyword evidence="14" id="KW-0289">Folate biosynthesis</keyword>
<evidence type="ECO:0000256" key="12">
    <source>
        <dbReference type="ARBA" id="ARBA00022840"/>
    </source>
</evidence>
<keyword evidence="10" id="KW-0479">Metal-binding</keyword>
<keyword evidence="13" id="KW-0460">Magnesium</keyword>
<dbReference type="EC" id="6.3.2.12" evidence="6"/>
<organism evidence="25 26">
    <name type="scientific">Longibacter salinarum</name>
    <dbReference type="NCBI Taxonomy" id="1850348"/>
    <lineage>
        <taxon>Bacteria</taxon>
        <taxon>Pseudomonadati</taxon>
        <taxon>Rhodothermota</taxon>
        <taxon>Rhodothermia</taxon>
        <taxon>Rhodothermales</taxon>
        <taxon>Salisaetaceae</taxon>
        <taxon>Longibacter</taxon>
    </lineage>
</organism>
<evidence type="ECO:0000256" key="18">
    <source>
        <dbReference type="ARBA" id="ARBA00047493"/>
    </source>
</evidence>
<comment type="catalytic activity">
    <reaction evidence="21">
        <text>7,8-dihydropteroate + L-glutamate + ATP = 7,8-dihydrofolate + ADP + phosphate + H(+)</text>
        <dbReference type="Rhea" id="RHEA:23584"/>
        <dbReference type="ChEBI" id="CHEBI:15378"/>
        <dbReference type="ChEBI" id="CHEBI:17839"/>
        <dbReference type="ChEBI" id="CHEBI:29985"/>
        <dbReference type="ChEBI" id="CHEBI:30616"/>
        <dbReference type="ChEBI" id="CHEBI:43474"/>
        <dbReference type="ChEBI" id="CHEBI:57451"/>
        <dbReference type="ChEBI" id="CHEBI:456216"/>
        <dbReference type="EC" id="6.3.2.12"/>
    </reaction>
</comment>
<dbReference type="EMBL" id="PDEQ01000005">
    <property type="protein sequence ID" value="PEN13110.1"/>
    <property type="molecule type" value="Genomic_DNA"/>
</dbReference>
<gene>
    <name evidence="25" type="ORF">CRI94_10690</name>
</gene>
<evidence type="ECO:0000256" key="16">
    <source>
        <dbReference type="ARBA" id="ARBA00030592"/>
    </source>
</evidence>
<dbReference type="InterPro" id="IPR036615">
    <property type="entry name" value="Mur_ligase_C_dom_sf"/>
</dbReference>
<dbReference type="GO" id="GO:0004326">
    <property type="term" value="F:tetrahydrofolylpolyglutamate synthase activity"/>
    <property type="evidence" value="ECO:0007669"/>
    <property type="project" value="UniProtKB-EC"/>
</dbReference>
<keyword evidence="26" id="KW-1185">Reference proteome</keyword>
<dbReference type="GO" id="GO:0046872">
    <property type="term" value="F:metal ion binding"/>
    <property type="evidence" value="ECO:0007669"/>
    <property type="project" value="UniProtKB-KW"/>
</dbReference>
<dbReference type="GO" id="GO:0046656">
    <property type="term" value="P:folic acid biosynthetic process"/>
    <property type="evidence" value="ECO:0007669"/>
    <property type="project" value="UniProtKB-KW"/>
</dbReference>
<evidence type="ECO:0000256" key="13">
    <source>
        <dbReference type="ARBA" id="ARBA00022842"/>
    </source>
</evidence>
<dbReference type="InterPro" id="IPR013221">
    <property type="entry name" value="Mur_ligase_cen"/>
</dbReference>
<dbReference type="PANTHER" id="PTHR11136">
    <property type="entry name" value="FOLYLPOLYGLUTAMATE SYNTHASE-RELATED"/>
    <property type="match status" value="1"/>
</dbReference>
<evidence type="ECO:0000313" key="26">
    <source>
        <dbReference type="Proteomes" id="UP000220102"/>
    </source>
</evidence>
<protein>
    <recommendedName>
        <fullName evidence="8">Dihydrofolate synthase/folylpolyglutamate synthase</fullName>
        <ecNumber evidence="6">6.3.2.12</ecNumber>
        <ecNumber evidence="7">6.3.2.17</ecNumber>
    </recommendedName>
    <alternativeName>
        <fullName evidence="17">Folylpoly-gamma-glutamate synthetase-dihydrofolate synthetase</fullName>
    </alternativeName>
    <alternativeName>
        <fullName evidence="15">Folylpolyglutamate synthetase</fullName>
    </alternativeName>
    <alternativeName>
        <fullName evidence="16">Tetrahydrofolylpolyglutamate synthase</fullName>
    </alternativeName>
</protein>
<dbReference type="Pfam" id="PF08245">
    <property type="entry name" value="Mur_ligase_M"/>
    <property type="match status" value="1"/>
</dbReference>
<keyword evidence="9 22" id="KW-0436">Ligase</keyword>
<dbReference type="SUPFAM" id="SSF53244">
    <property type="entry name" value="MurD-like peptide ligases, peptide-binding domain"/>
    <property type="match status" value="1"/>
</dbReference>
<dbReference type="SUPFAM" id="SSF53623">
    <property type="entry name" value="MurD-like peptide ligases, catalytic domain"/>
    <property type="match status" value="1"/>
</dbReference>
<reference evidence="25 26" key="1">
    <citation type="submission" date="2017-10" db="EMBL/GenBank/DDBJ databases">
        <title>Draft genome of Longibacter Salinarum.</title>
        <authorList>
            <person name="Goh K.M."/>
            <person name="Shamsir M.S."/>
            <person name="Lim S.W."/>
        </authorList>
    </citation>
    <scope>NUCLEOTIDE SEQUENCE [LARGE SCALE GENOMIC DNA]</scope>
    <source>
        <strain evidence="25 26">KCTC 52045</strain>
    </source>
</reference>